<dbReference type="InterPro" id="IPR013216">
    <property type="entry name" value="Methyltransf_11"/>
</dbReference>
<keyword evidence="2" id="KW-0489">Methyltransferase</keyword>
<accession>A0ABQ4CC25</accession>
<dbReference type="GO" id="GO:0008168">
    <property type="term" value="F:methyltransferase activity"/>
    <property type="evidence" value="ECO:0007669"/>
    <property type="project" value="UniProtKB-KW"/>
</dbReference>
<evidence type="ECO:0000259" key="1">
    <source>
        <dbReference type="Pfam" id="PF08241"/>
    </source>
</evidence>
<dbReference type="InterPro" id="IPR029063">
    <property type="entry name" value="SAM-dependent_MTases_sf"/>
</dbReference>
<dbReference type="PANTHER" id="PTHR43861:SF1">
    <property type="entry name" value="TRANS-ACONITATE 2-METHYLTRANSFERASE"/>
    <property type="match status" value="1"/>
</dbReference>
<protein>
    <submittedName>
        <fullName evidence="2">SAM-dependent methyltransferase</fullName>
    </submittedName>
</protein>
<keyword evidence="3" id="KW-1185">Reference proteome</keyword>
<reference evidence="2 3" key="1">
    <citation type="submission" date="2021-01" db="EMBL/GenBank/DDBJ databases">
        <title>Whole genome shotgun sequence of Asanoa iriomotensis NBRC 100142.</title>
        <authorList>
            <person name="Komaki H."/>
            <person name="Tamura T."/>
        </authorList>
    </citation>
    <scope>NUCLEOTIDE SEQUENCE [LARGE SCALE GENOMIC DNA]</scope>
    <source>
        <strain evidence="2 3">NBRC 100142</strain>
    </source>
</reference>
<dbReference type="PANTHER" id="PTHR43861">
    <property type="entry name" value="TRANS-ACONITATE 2-METHYLTRANSFERASE-RELATED"/>
    <property type="match status" value="1"/>
</dbReference>
<feature type="domain" description="Methyltransferase type 11" evidence="1">
    <location>
        <begin position="44"/>
        <end position="132"/>
    </location>
</feature>
<proteinExistence type="predicted"/>
<evidence type="ECO:0000313" key="2">
    <source>
        <dbReference type="EMBL" id="GIF59875.1"/>
    </source>
</evidence>
<dbReference type="Gene3D" id="3.40.50.150">
    <property type="entry name" value="Vaccinia Virus protein VP39"/>
    <property type="match status" value="1"/>
</dbReference>
<dbReference type="CDD" id="cd02440">
    <property type="entry name" value="AdoMet_MTases"/>
    <property type="match status" value="1"/>
</dbReference>
<dbReference type="Pfam" id="PF08241">
    <property type="entry name" value="Methyltransf_11"/>
    <property type="match status" value="1"/>
</dbReference>
<dbReference type="SUPFAM" id="SSF53335">
    <property type="entry name" value="S-adenosyl-L-methionine-dependent methyltransferases"/>
    <property type="match status" value="1"/>
</dbReference>
<sequence length="197" mass="21402">MNETRQTYDLISTEYARRATAVDARLLRELDTLGGALAAGSRVVDIGCGPGREVALLRERGFRVVGFDLSLGQLRAGGLPGRAQADMRHLPLRTGSVDAVWCQAALLHLPRPDVPAVLAEFARVVRPGGALYLSVAEGDGAGWEVAGNYGSELRRWFTYHREPALTTLLAAAGFAVREVSRTSSHREWLSLHARRDG</sequence>
<keyword evidence="2" id="KW-0808">Transferase</keyword>
<dbReference type="GO" id="GO:0032259">
    <property type="term" value="P:methylation"/>
    <property type="evidence" value="ECO:0007669"/>
    <property type="project" value="UniProtKB-KW"/>
</dbReference>
<dbReference type="RefSeq" id="WP_203706699.1">
    <property type="nucleotide sequence ID" value="NZ_BAAALU010000004.1"/>
</dbReference>
<comment type="caution">
    <text evidence="2">The sequence shown here is derived from an EMBL/GenBank/DDBJ whole genome shotgun (WGS) entry which is preliminary data.</text>
</comment>
<evidence type="ECO:0000313" key="3">
    <source>
        <dbReference type="Proteomes" id="UP000624325"/>
    </source>
</evidence>
<name>A0ABQ4CC25_9ACTN</name>
<dbReference type="Proteomes" id="UP000624325">
    <property type="component" value="Unassembled WGS sequence"/>
</dbReference>
<organism evidence="2 3">
    <name type="scientific">Asanoa iriomotensis</name>
    <dbReference type="NCBI Taxonomy" id="234613"/>
    <lineage>
        <taxon>Bacteria</taxon>
        <taxon>Bacillati</taxon>
        <taxon>Actinomycetota</taxon>
        <taxon>Actinomycetes</taxon>
        <taxon>Micromonosporales</taxon>
        <taxon>Micromonosporaceae</taxon>
        <taxon>Asanoa</taxon>
    </lineage>
</organism>
<dbReference type="EMBL" id="BONC01000055">
    <property type="protein sequence ID" value="GIF59875.1"/>
    <property type="molecule type" value="Genomic_DNA"/>
</dbReference>
<gene>
    <name evidence="2" type="ORF">Air01nite_59700</name>
</gene>